<dbReference type="EMBL" id="JANPWE010000007">
    <property type="protein sequence ID" value="MCR6546427.1"/>
    <property type="molecule type" value="Genomic_DNA"/>
</dbReference>
<dbReference type="InterPro" id="IPR013249">
    <property type="entry name" value="RNA_pol_sigma70_r4_t2"/>
</dbReference>
<dbReference type="Proteomes" id="UP001524944">
    <property type="component" value="Unassembled WGS sequence"/>
</dbReference>
<proteinExistence type="predicted"/>
<dbReference type="Pfam" id="PF08281">
    <property type="entry name" value="Sigma70_r4_2"/>
    <property type="match status" value="1"/>
</dbReference>
<organism evidence="2 3">
    <name type="scientific">Dehalobacterium formicoaceticum</name>
    <dbReference type="NCBI Taxonomy" id="51515"/>
    <lineage>
        <taxon>Bacteria</taxon>
        <taxon>Bacillati</taxon>
        <taxon>Bacillota</taxon>
        <taxon>Clostridia</taxon>
        <taxon>Eubacteriales</taxon>
        <taxon>Peptococcaceae</taxon>
        <taxon>Dehalobacterium</taxon>
    </lineage>
</organism>
<dbReference type="RefSeq" id="WP_089610397.1">
    <property type="nucleotide sequence ID" value="NZ_CP022121.1"/>
</dbReference>
<dbReference type="Gene3D" id="1.10.10.10">
    <property type="entry name" value="Winged helix-like DNA-binding domain superfamily/Winged helix DNA-binding domain"/>
    <property type="match status" value="1"/>
</dbReference>
<comment type="caution">
    <text evidence="2">The sequence shown here is derived from an EMBL/GenBank/DDBJ whole genome shotgun (WGS) entry which is preliminary data.</text>
</comment>
<keyword evidence="3" id="KW-1185">Reference proteome</keyword>
<evidence type="ECO:0000313" key="2">
    <source>
        <dbReference type="EMBL" id="MCR6546427.1"/>
    </source>
</evidence>
<sequence>MASLHQSREHINTYLDPVCLSKIYNFAYRLSGNEKTAEILTEQAYFHDRSAQNDQVILLQLVWQDWLNWQKNLNFDQVKEVKEVKKVKKFNEINDAQEALLCLPSEWRSAVILRDLLTYSYGEIAFVLHKSEKEVGHLISSGRLRMREILVEHQIVVG</sequence>
<gene>
    <name evidence="2" type="ORF">NVS47_13050</name>
</gene>
<evidence type="ECO:0000259" key="1">
    <source>
        <dbReference type="Pfam" id="PF08281"/>
    </source>
</evidence>
<name>A0ABT1Y6A9_9FIRM</name>
<protein>
    <recommendedName>
        <fullName evidence="1">RNA polymerase sigma factor 70 region 4 type 2 domain-containing protein</fullName>
    </recommendedName>
</protein>
<dbReference type="InterPro" id="IPR036388">
    <property type="entry name" value="WH-like_DNA-bd_sf"/>
</dbReference>
<reference evidence="2 3" key="1">
    <citation type="submission" date="2022-08" db="EMBL/GenBank/DDBJ databases">
        <title>Proteogenomics of the novel Dehalobacterium formicoaceticum strain EZ94 highlights a key role of methyltransferases during anaerobic dichloromethane degradation.</title>
        <authorList>
            <person name="Wasmund K."/>
        </authorList>
    </citation>
    <scope>NUCLEOTIDE SEQUENCE [LARGE SCALE GENOMIC DNA]</scope>
    <source>
        <strain evidence="2 3">EZ94</strain>
    </source>
</reference>
<dbReference type="SUPFAM" id="SSF88659">
    <property type="entry name" value="Sigma3 and sigma4 domains of RNA polymerase sigma factors"/>
    <property type="match status" value="1"/>
</dbReference>
<dbReference type="InterPro" id="IPR013324">
    <property type="entry name" value="RNA_pol_sigma_r3/r4-like"/>
</dbReference>
<accession>A0ABT1Y6A9</accession>
<evidence type="ECO:0000313" key="3">
    <source>
        <dbReference type="Proteomes" id="UP001524944"/>
    </source>
</evidence>
<feature type="domain" description="RNA polymerase sigma factor 70 region 4 type 2" evidence="1">
    <location>
        <begin position="96"/>
        <end position="146"/>
    </location>
</feature>